<organism evidence="2 3">
    <name type="scientific">Paenibacillus lacisoli</name>
    <dbReference type="NCBI Taxonomy" id="3064525"/>
    <lineage>
        <taxon>Bacteria</taxon>
        <taxon>Bacillati</taxon>
        <taxon>Bacillota</taxon>
        <taxon>Bacilli</taxon>
        <taxon>Bacillales</taxon>
        <taxon>Paenibacillaceae</taxon>
        <taxon>Paenibacillus</taxon>
    </lineage>
</organism>
<dbReference type="SUPFAM" id="SSF55729">
    <property type="entry name" value="Acyl-CoA N-acyltransferases (Nat)"/>
    <property type="match status" value="1"/>
</dbReference>
<accession>A0ABT9CEI2</accession>
<dbReference type="InterPro" id="IPR000182">
    <property type="entry name" value="GNAT_dom"/>
</dbReference>
<dbReference type="InterPro" id="IPR051908">
    <property type="entry name" value="Ribosomal_N-acetyltransferase"/>
</dbReference>
<proteinExistence type="predicted"/>
<comment type="caution">
    <text evidence="2">The sequence shown here is derived from an EMBL/GenBank/DDBJ whole genome shotgun (WGS) entry which is preliminary data.</text>
</comment>
<reference evidence="2 3" key="1">
    <citation type="submission" date="2023-07" db="EMBL/GenBank/DDBJ databases">
        <title>Paenibacillus sp. JX-17 nov. isolated from soil.</title>
        <authorList>
            <person name="Wan Y."/>
            <person name="Liu B."/>
        </authorList>
    </citation>
    <scope>NUCLEOTIDE SEQUENCE [LARGE SCALE GENOMIC DNA]</scope>
    <source>
        <strain evidence="2 3">JX-17</strain>
    </source>
</reference>
<dbReference type="PROSITE" id="PS51186">
    <property type="entry name" value="GNAT"/>
    <property type="match status" value="1"/>
</dbReference>
<evidence type="ECO:0000313" key="2">
    <source>
        <dbReference type="EMBL" id="MDO7906968.1"/>
    </source>
</evidence>
<dbReference type="Proteomes" id="UP001240171">
    <property type="component" value="Unassembled WGS sequence"/>
</dbReference>
<name>A0ABT9CEI2_9BACL</name>
<dbReference type="Pfam" id="PF13302">
    <property type="entry name" value="Acetyltransf_3"/>
    <property type="match status" value="1"/>
</dbReference>
<dbReference type="PANTHER" id="PTHR43441:SF3">
    <property type="entry name" value="ACETYLTRANSFERASE"/>
    <property type="match status" value="1"/>
</dbReference>
<keyword evidence="3" id="KW-1185">Reference proteome</keyword>
<evidence type="ECO:0000259" key="1">
    <source>
        <dbReference type="PROSITE" id="PS51186"/>
    </source>
</evidence>
<sequence>MKPSDIKLKEQVHPLMLSFPECFESERLQIRAPQYGDGAAVHAAVYESAEELKPWMPWARELPTLEQSEITVREGRHQFLDRSDLRLLLFDKESGEFIGSSGLHRIDWKARRFEIGYWIRTSCSGRGYITEAVDRITTFAAEKLQANRIEIRCDARNVRSRRVAERLGFTQEALLRLESCDIDGKLRDTLVFAKVRGVEY</sequence>
<dbReference type="RefSeq" id="WP_305024169.1">
    <property type="nucleotide sequence ID" value="NZ_JAUQTB010000005.1"/>
</dbReference>
<feature type="domain" description="N-acetyltransferase" evidence="1">
    <location>
        <begin position="43"/>
        <end position="197"/>
    </location>
</feature>
<dbReference type="PANTHER" id="PTHR43441">
    <property type="entry name" value="RIBOSOMAL-PROTEIN-SERINE ACETYLTRANSFERASE"/>
    <property type="match status" value="1"/>
</dbReference>
<dbReference type="EMBL" id="JAUQTB010000005">
    <property type="protein sequence ID" value="MDO7906968.1"/>
    <property type="molecule type" value="Genomic_DNA"/>
</dbReference>
<dbReference type="InterPro" id="IPR016181">
    <property type="entry name" value="Acyl_CoA_acyltransferase"/>
</dbReference>
<gene>
    <name evidence="2" type="ORF">Q5741_11130</name>
</gene>
<dbReference type="Gene3D" id="3.40.630.30">
    <property type="match status" value="1"/>
</dbReference>
<protein>
    <submittedName>
        <fullName evidence="2">GNAT family N-acetyltransferase</fullName>
    </submittedName>
</protein>
<evidence type="ECO:0000313" key="3">
    <source>
        <dbReference type="Proteomes" id="UP001240171"/>
    </source>
</evidence>